<dbReference type="SMART" id="SM00448">
    <property type="entry name" value="REC"/>
    <property type="match status" value="2"/>
</dbReference>
<evidence type="ECO:0000259" key="6">
    <source>
        <dbReference type="PROSITE" id="PS50110"/>
    </source>
</evidence>
<protein>
    <recommendedName>
        <fullName evidence="2">histidine kinase</fullName>
        <ecNumber evidence="2">2.7.13.3</ecNumber>
    </recommendedName>
</protein>
<dbReference type="RefSeq" id="WP_224190985.1">
    <property type="nucleotide sequence ID" value="NZ_JAIRAU010000005.1"/>
</dbReference>
<comment type="catalytic activity">
    <reaction evidence="1">
        <text>ATP + protein L-histidine = ADP + protein N-phospho-L-histidine.</text>
        <dbReference type="EC" id="2.7.13.3"/>
    </reaction>
</comment>
<dbReference type="SUPFAM" id="SSF52172">
    <property type="entry name" value="CheY-like"/>
    <property type="match status" value="2"/>
</dbReference>
<reference evidence="7" key="1">
    <citation type="submission" date="2021-08" db="EMBL/GenBank/DDBJ databases">
        <authorList>
            <person name="Stevens D.C."/>
        </authorList>
    </citation>
    <scope>NUCLEOTIDE SEQUENCE</scope>
    <source>
        <strain evidence="7">DSM 53165</strain>
    </source>
</reference>
<dbReference type="Pfam" id="PF00512">
    <property type="entry name" value="HisKA"/>
    <property type="match status" value="1"/>
</dbReference>
<dbReference type="Gene3D" id="3.40.50.2300">
    <property type="match status" value="2"/>
</dbReference>
<dbReference type="Pfam" id="PF00072">
    <property type="entry name" value="Response_reg"/>
    <property type="match status" value="2"/>
</dbReference>
<gene>
    <name evidence="7" type="ORF">K7C98_08035</name>
</gene>
<feature type="domain" description="Histidine kinase" evidence="5">
    <location>
        <begin position="146"/>
        <end position="362"/>
    </location>
</feature>
<dbReference type="InterPro" id="IPR003594">
    <property type="entry name" value="HATPase_dom"/>
</dbReference>
<proteinExistence type="predicted"/>
<dbReference type="PROSITE" id="PS50110">
    <property type="entry name" value="RESPONSE_REGULATORY"/>
    <property type="match status" value="2"/>
</dbReference>
<dbReference type="SUPFAM" id="SSF47384">
    <property type="entry name" value="Homodimeric domain of signal transducing histidine kinase"/>
    <property type="match status" value="1"/>
</dbReference>
<organism evidence="7 8">
    <name type="scientific">Nannocystis pusilla</name>
    <dbReference type="NCBI Taxonomy" id="889268"/>
    <lineage>
        <taxon>Bacteria</taxon>
        <taxon>Pseudomonadati</taxon>
        <taxon>Myxococcota</taxon>
        <taxon>Polyangia</taxon>
        <taxon>Nannocystales</taxon>
        <taxon>Nannocystaceae</taxon>
        <taxon>Nannocystis</taxon>
    </lineage>
</organism>
<feature type="domain" description="Response regulatory" evidence="6">
    <location>
        <begin position="376"/>
        <end position="486"/>
    </location>
</feature>
<dbReference type="CDD" id="cd00082">
    <property type="entry name" value="HisKA"/>
    <property type="match status" value="1"/>
</dbReference>
<dbReference type="InterPro" id="IPR001789">
    <property type="entry name" value="Sig_transdc_resp-reg_receiver"/>
</dbReference>
<dbReference type="InterPro" id="IPR005467">
    <property type="entry name" value="His_kinase_dom"/>
</dbReference>
<feature type="modified residue" description="4-aspartylphosphate" evidence="4">
    <location>
        <position position="56"/>
    </location>
</feature>
<evidence type="ECO:0000256" key="2">
    <source>
        <dbReference type="ARBA" id="ARBA00012438"/>
    </source>
</evidence>
<dbReference type="SMART" id="SM00387">
    <property type="entry name" value="HATPase_c"/>
    <property type="match status" value="1"/>
</dbReference>
<name>A0ABS7TLV6_9BACT</name>
<sequence>MIAEPLKFLIVDDIEQNLVALEALLRRDELTILTARSGVEALELLLVHEVALAFLDVQMPGMDGFELAELMRGTERTKHVPIIFVTAGGRDAERVFQGYESGAVDFLHKPIDPRILKSKADVFFELSRQRRDYAHALRLNEMFMGILGHDLRTPLAAIANGTELLEQWVSDEGQLAVLRRMSASCSRMTEMIEQLVDLTRARLAGGLGFARVRRPVDVAALVRSTVDELRTTHVQRDIRVEVRGAATTAGDPDRLVQALSNLIGNALQHGLPGGPVAIRVFDDEGGIAVEIRNLGVIPADLLPVLFDPFRSRSQAGSRASSRGLGLGLYIAQQIAQAHAGAVSVVSNEAAGTTFTLRLPRMSPPAPAPGRGPRRTRVLVVDDDEVIRETLREAFAGEGYEAITAADGGEALQTLMHEARPDVVILDLVMPVLDGGRVYQAMQADPQLAQIPVVVSTSEPARAPAGAILIPKPVKLARLLDTVARLCRGG</sequence>
<dbReference type="SUPFAM" id="SSF55874">
    <property type="entry name" value="ATPase domain of HSP90 chaperone/DNA topoisomerase II/histidine kinase"/>
    <property type="match status" value="1"/>
</dbReference>
<dbReference type="Proteomes" id="UP001139031">
    <property type="component" value="Unassembled WGS sequence"/>
</dbReference>
<evidence type="ECO:0000313" key="7">
    <source>
        <dbReference type="EMBL" id="MBZ5709207.1"/>
    </source>
</evidence>
<dbReference type="Gene3D" id="3.30.565.10">
    <property type="entry name" value="Histidine kinase-like ATPase, C-terminal domain"/>
    <property type="match status" value="1"/>
</dbReference>
<keyword evidence="8" id="KW-1185">Reference proteome</keyword>
<dbReference type="InterPro" id="IPR011006">
    <property type="entry name" value="CheY-like_superfamily"/>
</dbReference>
<keyword evidence="3 4" id="KW-0597">Phosphoprotein</keyword>
<dbReference type="InterPro" id="IPR003661">
    <property type="entry name" value="HisK_dim/P_dom"/>
</dbReference>
<dbReference type="Gene3D" id="1.10.287.130">
    <property type="match status" value="1"/>
</dbReference>
<dbReference type="Pfam" id="PF02518">
    <property type="entry name" value="HATPase_c"/>
    <property type="match status" value="1"/>
</dbReference>
<dbReference type="CDD" id="cd00075">
    <property type="entry name" value="HATPase"/>
    <property type="match status" value="1"/>
</dbReference>
<dbReference type="EC" id="2.7.13.3" evidence="2"/>
<evidence type="ECO:0000256" key="3">
    <source>
        <dbReference type="ARBA" id="ARBA00022553"/>
    </source>
</evidence>
<feature type="modified residue" description="4-aspartylphosphate" evidence="4">
    <location>
        <position position="426"/>
    </location>
</feature>
<comment type="caution">
    <text evidence="7">The sequence shown here is derived from an EMBL/GenBank/DDBJ whole genome shotgun (WGS) entry which is preliminary data.</text>
</comment>
<dbReference type="InterPro" id="IPR004358">
    <property type="entry name" value="Sig_transdc_His_kin-like_C"/>
</dbReference>
<dbReference type="PROSITE" id="PS50109">
    <property type="entry name" value="HIS_KIN"/>
    <property type="match status" value="1"/>
</dbReference>
<dbReference type="InterPro" id="IPR036097">
    <property type="entry name" value="HisK_dim/P_sf"/>
</dbReference>
<feature type="domain" description="Response regulatory" evidence="6">
    <location>
        <begin position="7"/>
        <end position="124"/>
    </location>
</feature>
<evidence type="ECO:0000256" key="1">
    <source>
        <dbReference type="ARBA" id="ARBA00000085"/>
    </source>
</evidence>
<accession>A0ABS7TLV6</accession>
<dbReference type="PANTHER" id="PTHR43547">
    <property type="entry name" value="TWO-COMPONENT HISTIDINE KINASE"/>
    <property type="match status" value="1"/>
</dbReference>
<dbReference type="InterPro" id="IPR036890">
    <property type="entry name" value="HATPase_C_sf"/>
</dbReference>
<dbReference type="PRINTS" id="PR00344">
    <property type="entry name" value="BCTRLSENSOR"/>
</dbReference>
<dbReference type="PANTHER" id="PTHR43547:SF2">
    <property type="entry name" value="HYBRID SIGNAL TRANSDUCTION HISTIDINE KINASE C"/>
    <property type="match status" value="1"/>
</dbReference>
<evidence type="ECO:0000313" key="8">
    <source>
        <dbReference type="Proteomes" id="UP001139031"/>
    </source>
</evidence>
<dbReference type="EMBL" id="JAIRAU010000005">
    <property type="protein sequence ID" value="MBZ5709207.1"/>
    <property type="molecule type" value="Genomic_DNA"/>
</dbReference>
<evidence type="ECO:0000259" key="5">
    <source>
        <dbReference type="PROSITE" id="PS50109"/>
    </source>
</evidence>
<evidence type="ECO:0000256" key="4">
    <source>
        <dbReference type="PROSITE-ProRule" id="PRU00169"/>
    </source>
</evidence>
<dbReference type="SMART" id="SM00388">
    <property type="entry name" value="HisKA"/>
    <property type="match status" value="1"/>
</dbReference>